<sequence length="282" mass="30289">MTHTQLTAPNRALAAPNGVTYAYRRFGDAGASAPPVLFLQHLRGNLDNWDPALVDAVAAEREVVLLDNAGVGGSTGAVPTTVHEMAVGALAFADAAGLGTYDLFGFSLGGFVAQEIALLRSHQVRRIVLAGTAPQGGRGFHRFTGTVLEAVMTDQPTAEEFLTLFYTDSEESRTRGMESLGRVFTRQEDRDEPTDLATREAQMLAISGWGVPDLTRLGRLAAITQPVLVANGDHDVMTPTENSYLLAGHLPDATLRIYPDAGHGFLNQYPAEFAHEVNRFLG</sequence>
<keyword evidence="3" id="KW-1185">Reference proteome</keyword>
<dbReference type="InterPro" id="IPR000073">
    <property type="entry name" value="AB_hydrolase_1"/>
</dbReference>
<comment type="caution">
    <text evidence="2">The sequence shown here is derived from an EMBL/GenBank/DDBJ whole genome shotgun (WGS) entry which is preliminary data.</text>
</comment>
<accession>A0A2T0TCN7</accession>
<dbReference type="RefSeq" id="WP_106186989.1">
    <property type="nucleotide sequence ID" value="NZ_PVTF01000003.1"/>
</dbReference>
<protein>
    <submittedName>
        <fullName evidence="2">Pimeloyl-ACP methyl ester carboxylesterase</fullName>
    </submittedName>
</protein>
<feature type="domain" description="AB hydrolase-1" evidence="1">
    <location>
        <begin position="34"/>
        <end position="264"/>
    </location>
</feature>
<dbReference type="SUPFAM" id="SSF53474">
    <property type="entry name" value="alpha/beta-Hydrolases"/>
    <property type="match status" value="1"/>
</dbReference>
<dbReference type="Pfam" id="PF00561">
    <property type="entry name" value="Abhydrolase_1"/>
    <property type="match status" value="1"/>
</dbReference>
<dbReference type="InterPro" id="IPR029058">
    <property type="entry name" value="AB_hydrolase_fold"/>
</dbReference>
<evidence type="ECO:0000313" key="3">
    <source>
        <dbReference type="Proteomes" id="UP000239494"/>
    </source>
</evidence>
<dbReference type="EMBL" id="PVTF01000003">
    <property type="protein sequence ID" value="PRY43404.1"/>
    <property type="molecule type" value="Genomic_DNA"/>
</dbReference>
<dbReference type="InterPro" id="IPR050471">
    <property type="entry name" value="AB_hydrolase"/>
</dbReference>
<dbReference type="AlphaFoldDB" id="A0A2T0TCN7"/>
<dbReference type="PRINTS" id="PR00111">
    <property type="entry name" value="ABHYDROLASE"/>
</dbReference>
<dbReference type="Proteomes" id="UP000239494">
    <property type="component" value="Unassembled WGS sequence"/>
</dbReference>
<dbReference type="PANTHER" id="PTHR43433">
    <property type="entry name" value="HYDROLASE, ALPHA/BETA FOLD FAMILY PROTEIN"/>
    <property type="match status" value="1"/>
</dbReference>
<dbReference type="GO" id="GO:0003824">
    <property type="term" value="F:catalytic activity"/>
    <property type="evidence" value="ECO:0007669"/>
    <property type="project" value="UniProtKB-ARBA"/>
</dbReference>
<organism evidence="2 3">
    <name type="scientific">Umezawaea tangerina</name>
    <dbReference type="NCBI Taxonomy" id="84725"/>
    <lineage>
        <taxon>Bacteria</taxon>
        <taxon>Bacillati</taxon>
        <taxon>Actinomycetota</taxon>
        <taxon>Actinomycetes</taxon>
        <taxon>Pseudonocardiales</taxon>
        <taxon>Pseudonocardiaceae</taxon>
        <taxon>Umezawaea</taxon>
    </lineage>
</organism>
<proteinExistence type="predicted"/>
<dbReference type="PANTHER" id="PTHR43433:SF5">
    <property type="entry name" value="AB HYDROLASE-1 DOMAIN-CONTAINING PROTEIN"/>
    <property type="match status" value="1"/>
</dbReference>
<name>A0A2T0TCN7_9PSEU</name>
<dbReference type="Gene3D" id="3.40.50.1820">
    <property type="entry name" value="alpha/beta hydrolase"/>
    <property type="match status" value="1"/>
</dbReference>
<evidence type="ECO:0000259" key="1">
    <source>
        <dbReference type="Pfam" id="PF00561"/>
    </source>
</evidence>
<reference evidence="2 3" key="1">
    <citation type="submission" date="2018-03" db="EMBL/GenBank/DDBJ databases">
        <title>Genomic Encyclopedia of Archaeal and Bacterial Type Strains, Phase II (KMG-II): from individual species to whole genera.</title>
        <authorList>
            <person name="Goeker M."/>
        </authorList>
    </citation>
    <scope>NUCLEOTIDE SEQUENCE [LARGE SCALE GENOMIC DNA]</scope>
    <source>
        <strain evidence="2 3">DSM 44720</strain>
    </source>
</reference>
<dbReference type="OrthoDB" id="7958481at2"/>
<gene>
    <name evidence="2" type="ORF">CLV43_103147</name>
</gene>
<evidence type="ECO:0000313" key="2">
    <source>
        <dbReference type="EMBL" id="PRY43404.1"/>
    </source>
</evidence>